<dbReference type="EMBL" id="HBIX01029361">
    <property type="protein sequence ID" value="CAE0726986.1"/>
    <property type="molecule type" value="Transcribed_RNA"/>
</dbReference>
<dbReference type="AlphaFoldDB" id="A0A6V0CDC4"/>
<dbReference type="EMBL" id="HBIX01029359">
    <property type="protein sequence ID" value="CAE0726984.1"/>
    <property type="molecule type" value="Transcribed_RNA"/>
</dbReference>
<evidence type="ECO:0000256" key="1">
    <source>
        <dbReference type="SAM" id="Phobius"/>
    </source>
</evidence>
<protein>
    <submittedName>
        <fullName evidence="3">Uncharacterized protein</fullName>
    </submittedName>
</protein>
<keyword evidence="1" id="KW-0472">Membrane</keyword>
<reference evidence="3" key="1">
    <citation type="submission" date="2021-01" db="EMBL/GenBank/DDBJ databases">
        <authorList>
            <person name="Corre E."/>
            <person name="Pelletier E."/>
            <person name="Niang G."/>
            <person name="Scheremetjew M."/>
            <person name="Finn R."/>
            <person name="Kale V."/>
            <person name="Holt S."/>
            <person name="Cochrane G."/>
            <person name="Meng A."/>
            <person name="Brown T."/>
            <person name="Cohen L."/>
        </authorList>
    </citation>
    <scope>NUCLEOTIDE SEQUENCE</scope>
    <source>
        <strain evidence="3">10249 10 AB</strain>
    </source>
</reference>
<evidence type="ECO:0000313" key="2">
    <source>
        <dbReference type="EMBL" id="CAE0726984.1"/>
    </source>
</evidence>
<keyword evidence="1" id="KW-0812">Transmembrane</keyword>
<name>A0A6V0CDC4_9STRA</name>
<accession>A0A6V0CDC4</accession>
<gene>
    <name evidence="2" type="ORF">PAUS00366_LOCUS19744</name>
    <name evidence="3" type="ORF">PAUS00366_LOCUS19746</name>
</gene>
<organism evidence="3">
    <name type="scientific">Pseudo-nitzschia australis</name>
    <dbReference type="NCBI Taxonomy" id="44445"/>
    <lineage>
        <taxon>Eukaryota</taxon>
        <taxon>Sar</taxon>
        <taxon>Stramenopiles</taxon>
        <taxon>Ochrophyta</taxon>
        <taxon>Bacillariophyta</taxon>
        <taxon>Bacillariophyceae</taxon>
        <taxon>Bacillariophycidae</taxon>
        <taxon>Bacillariales</taxon>
        <taxon>Bacillariaceae</taxon>
        <taxon>Pseudo-nitzschia</taxon>
    </lineage>
</organism>
<feature type="transmembrane region" description="Helical" evidence="1">
    <location>
        <begin position="246"/>
        <end position="266"/>
    </location>
</feature>
<feature type="transmembrane region" description="Helical" evidence="1">
    <location>
        <begin position="57"/>
        <end position="79"/>
    </location>
</feature>
<keyword evidence="1" id="KW-1133">Transmembrane helix</keyword>
<proteinExistence type="predicted"/>
<evidence type="ECO:0000313" key="3">
    <source>
        <dbReference type="EMBL" id="CAE0726986.1"/>
    </source>
</evidence>
<sequence>MKRPRLNKFNNKEESLYLLCLDASSTLTVTASGVRLFEPSHRRWNSCRRRFRPNSALLPNTLRLGWCLVATLTLVLGFISSASIHLVDASKASTSGIESDVTITYLDAHHDANSQQQWDKNIRGGRVEQQRRVLKWKNKRQRRFLEEEEYEDISSDSSVESDMSSAYEKKCTIPAGKCMECTFSEQKAYEACQVTGKWQKFECILAGETATRRIEQEASSTMSSSSSADALFKMKSCKYTNFDEGFAMFELQVFCLLIGCLAFMSIRKHKRLSSSMFDRRKQQGTNVSFAMRSKSSVGNGKRSSACVLEDGDEIEFTPMTNQEKEKVPLMEIQADHMEII</sequence>